<gene>
    <name evidence="1" type="ORF">SCLCIDRAFT_1212642</name>
</gene>
<sequence>MYSHKGHLQVYYCRGETSGSATDEKELRIQRYESREPRIQIHCEKTMQSKGNEA</sequence>
<protein>
    <submittedName>
        <fullName evidence="1">Uncharacterized protein</fullName>
    </submittedName>
</protein>
<proteinExistence type="predicted"/>
<name>A0A0C3EAF8_9AGAM</name>
<reference evidence="1 2" key="1">
    <citation type="submission" date="2014-04" db="EMBL/GenBank/DDBJ databases">
        <authorList>
            <consortium name="DOE Joint Genome Institute"/>
            <person name="Kuo A."/>
            <person name="Kohler A."/>
            <person name="Nagy L.G."/>
            <person name="Floudas D."/>
            <person name="Copeland A."/>
            <person name="Barry K.W."/>
            <person name="Cichocki N."/>
            <person name="Veneault-Fourrey C."/>
            <person name="LaButti K."/>
            <person name="Lindquist E.A."/>
            <person name="Lipzen A."/>
            <person name="Lundell T."/>
            <person name="Morin E."/>
            <person name="Murat C."/>
            <person name="Sun H."/>
            <person name="Tunlid A."/>
            <person name="Henrissat B."/>
            <person name="Grigoriev I.V."/>
            <person name="Hibbett D.S."/>
            <person name="Martin F."/>
            <person name="Nordberg H.P."/>
            <person name="Cantor M.N."/>
            <person name="Hua S.X."/>
        </authorList>
    </citation>
    <scope>NUCLEOTIDE SEQUENCE [LARGE SCALE GENOMIC DNA]</scope>
    <source>
        <strain evidence="1 2">Foug A</strain>
    </source>
</reference>
<keyword evidence="2" id="KW-1185">Reference proteome</keyword>
<evidence type="ECO:0000313" key="2">
    <source>
        <dbReference type="Proteomes" id="UP000053989"/>
    </source>
</evidence>
<organism evidence="1 2">
    <name type="scientific">Scleroderma citrinum Foug A</name>
    <dbReference type="NCBI Taxonomy" id="1036808"/>
    <lineage>
        <taxon>Eukaryota</taxon>
        <taxon>Fungi</taxon>
        <taxon>Dikarya</taxon>
        <taxon>Basidiomycota</taxon>
        <taxon>Agaricomycotina</taxon>
        <taxon>Agaricomycetes</taxon>
        <taxon>Agaricomycetidae</taxon>
        <taxon>Boletales</taxon>
        <taxon>Sclerodermatineae</taxon>
        <taxon>Sclerodermataceae</taxon>
        <taxon>Scleroderma</taxon>
    </lineage>
</organism>
<dbReference type="AlphaFoldDB" id="A0A0C3EAF8"/>
<accession>A0A0C3EAF8</accession>
<dbReference type="Proteomes" id="UP000053989">
    <property type="component" value="Unassembled WGS sequence"/>
</dbReference>
<evidence type="ECO:0000313" key="1">
    <source>
        <dbReference type="EMBL" id="KIM64966.1"/>
    </source>
</evidence>
<reference evidence="2" key="2">
    <citation type="submission" date="2015-01" db="EMBL/GenBank/DDBJ databases">
        <title>Evolutionary Origins and Diversification of the Mycorrhizal Mutualists.</title>
        <authorList>
            <consortium name="DOE Joint Genome Institute"/>
            <consortium name="Mycorrhizal Genomics Consortium"/>
            <person name="Kohler A."/>
            <person name="Kuo A."/>
            <person name="Nagy L.G."/>
            <person name="Floudas D."/>
            <person name="Copeland A."/>
            <person name="Barry K.W."/>
            <person name="Cichocki N."/>
            <person name="Veneault-Fourrey C."/>
            <person name="LaButti K."/>
            <person name="Lindquist E.A."/>
            <person name="Lipzen A."/>
            <person name="Lundell T."/>
            <person name="Morin E."/>
            <person name="Murat C."/>
            <person name="Riley R."/>
            <person name="Ohm R."/>
            <person name="Sun H."/>
            <person name="Tunlid A."/>
            <person name="Henrissat B."/>
            <person name="Grigoriev I.V."/>
            <person name="Hibbett D.S."/>
            <person name="Martin F."/>
        </authorList>
    </citation>
    <scope>NUCLEOTIDE SEQUENCE [LARGE SCALE GENOMIC DNA]</scope>
    <source>
        <strain evidence="2">Foug A</strain>
    </source>
</reference>
<dbReference type="InParanoid" id="A0A0C3EAF8"/>
<dbReference type="HOGENOM" id="CLU_3051728_0_0_1"/>
<dbReference type="EMBL" id="KN822025">
    <property type="protein sequence ID" value="KIM64966.1"/>
    <property type="molecule type" value="Genomic_DNA"/>
</dbReference>